<dbReference type="PROSITE" id="PS50005">
    <property type="entry name" value="TPR"/>
    <property type="match status" value="1"/>
</dbReference>
<dbReference type="InterPro" id="IPR050754">
    <property type="entry name" value="FKBP4/5/8-like"/>
</dbReference>
<comment type="catalytic activity">
    <reaction evidence="1">
        <text>[protein]-peptidylproline (omega=180) = [protein]-peptidylproline (omega=0)</text>
        <dbReference type="Rhea" id="RHEA:16237"/>
        <dbReference type="Rhea" id="RHEA-COMP:10747"/>
        <dbReference type="Rhea" id="RHEA-COMP:10748"/>
        <dbReference type="ChEBI" id="CHEBI:83833"/>
        <dbReference type="ChEBI" id="CHEBI:83834"/>
        <dbReference type="EC" id="5.2.1.8"/>
    </reaction>
</comment>
<dbReference type="OMA" id="KIYANMS"/>
<evidence type="ECO:0000256" key="6">
    <source>
        <dbReference type="SAM" id="MobiDB-lite"/>
    </source>
</evidence>
<accession>A0A0V0QDW7</accession>
<organism evidence="7 8">
    <name type="scientific">Pseudocohnilembus persalinus</name>
    <name type="common">Ciliate</name>
    <dbReference type="NCBI Taxonomy" id="266149"/>
    <lineage>
        <taxon>Eukaryota</taxon>
        <taxon>Sar</taxon>
        <taxon>Alveolata</taxon>
        <taxon>Ciliophora</taxon>
        <taxon>Intramacronucleata</taxon>
        <taxon>Oligohymenophorea</taxon>
        <taxon>Scuticociliatia</taxon>
        <taxon>Philasterida</taxon>
        <taxon>Pseudocohnilembidae</taxon>
        <taxon>Pseudocohnilembus</taxon>
    </lineage>
</organism>
<evidence type="ECO:0000256" key="3">
    <source>
        <dbReference type="ARBA" id="ARBA00023110"/>
    </source>
</evidence>
<keyword evidence="5" id="KW-0802">TPR repeat</keyword>
<proteinExistence type="predicted"/>
<dbReference type="Pfam" id="PF13181">
    <property type="entry name" value="TPR_8"/>
    <property type="match status" value="1"/>
</dbReference>
<evidence type="ECO:0000313" key="8">
    <source>
        <dbReference type="Proteomes" id="UP000054937"/>
    </source>
</evidence>
<evidence type="ECO:0000313" key="7">
    <source>
        <dbReference type="EMBL" id="KRX00393.1"/>
    </source>
</evidence>
<protein>
    <recommendedName>
        <fullName evidence="2">peptidylprolyl isomerase</fullName>
        <ecNumber evidence="2">5.2.1.8</ecNumber>
    </recommendedName>
</protein>
<evidence type="ECO:0000256" key="1">
    <source>
        <dbReference type="ARBA" id="ARBA00000971"/>
    </source>
</evidence>
<name>A0A0V0QDW7_PSEPJ</name>
<evidence type="ECO:0000256" key="5">
    <source>
        <dbReference type="PROSITE-ProRule" id="PRU00339"/>
    </source>
</evidence>
<dbReference type="InterPro" id="IPR011990">
    <property type="entry name" value="TPR-like_helical_dom_sf"/>
</dbReference>
<dbReference type="Gene3D" id="1.25.40.10">
    <property type="entry name" value="Tetratricopeptide repeat domain"/>
    <property type="match status" value="1"/>
</dbReference>
<feature type="region of interest" description="Disordered" evidence="6">
    <location>
        <begin position="1"/>
        <end position="24"/>
    </location>
</feature>
<dbReference type="EMBL" id="LDAU01000192">
    <property type="protein sequence ID" value="KRX00393.1"/>
    <property type="molecule type" value="Genomic_DNA"/>
</dbReference>
<dbReference type="SMART" id="SM00028">
    <property type="entry name" value="TPR"/>
    <property type="match status" value="2"/>
</dbReference>
<evidence type="ECO:0000256" key="4">
    <source>
        <dbReference type="ARBA" id="ARBA00023235"/>
    </source>
</evidence>
<dbReference type="InParanoid" id="A0A0V0QDW7"/>
<feature type="repeat" description="TPR" evidence="5">
    <location>
        <begin position="152"/>
        <end position="185"/>
    </location>
</feature>
<reference evidence="7 8" key="1">
    <citation type="journal article" date="2015" name="Sci. Rep.">
        <title>Genome of the facultative scuticociliatosis pathogen Pseudocohnilembus persalinus provides insight into its virulence through horizontal gene transfer.</title>
        <authorList>
            <person name="Xiong J."/>
            <person name="Wang G."/>
            <person name="Cheng J."/>
            <person name="Tian M."/>
            <person name="Pan X."/>
            <person name="Warren A."/>
            <person name="Jiang C."/>
            <person name="Yuan D."/>
            <person name="Miao W."/>
        </authorList>
    </citation>
    <scope>NUCLEOTIDE SEQUENCE [LARGE SCALE GENOMIC DNA]</scope>
    <source>
        <strain evidence="7">36N120E</strain>
    </source>
</reference>
<dbReference type="GO" id="GO:0003755">
    <property type="term" value="F:peptidyl-prolyl cis-trans isomerase activity"/>
    <property type="evidence" value="ECO:0007669"/>
    <property type="project" value="UniProtKB-EC"/>
</dbReference>
<dbReference type="Proteomes" id="UP000054937">
    <property type="component" value="Unassembled WGS sequence"/>
</dbReference>
<evidence type="ECO:0000256" key="2">
    <source>
        <dbReference type="ARBA" id="ARBA00013194"/>
    </source>
</evidence>
<dbReference type="EC" id="5.2.1.8" evidence="2"/>
<keyword evidence="3" id="KW-0697">Rotamase</keyword>
<comment type="caution">
    <text evidence="7">The sequence shown here is derived from an EMBL/GenBank/DDBJ whole genome shotgun (WGS) entry which is preliminary data.</text>
</comment>
<dbReference type="OrthoDB" id="312915at2759"/>
<keyword evidence="8" id="KW-1185">Reference proteome</keyword>
<dbReference type="PANTHER" id="PTHR46512">
    <property type="entry name" value="PEPTIDYLPROLYL ISOMERASE"/>
    <property type="match status" value="1"/>
</dbReference>
<feature type="compositionally biased region" description="Polar residues" evidence="6">
    <location>
        <begin position="9"/>
        <end position="24"/>
    </location>
</feature>
<dbReference type="InterPro" id="IPR019734">
    <property type="entry name" value="TPR_rpt"/>
</dbReference>
<dbReference type="SUPFAM" id="SSF48452">
    <property type="entry name" value="TPR-like"/>
    <property type="match status" value="1"/>
</dbReference>
<gene>
    <name evidence="7" type="ORF">PPERSA_03614</name>
</gene>
<sequence>MEETKENCQNKLHQNQETNIQNAPNDFVATHKIYEGSEEIKKKYTYQSVDEQLNEAERYKQSGNEQFKQQNYKEAFKNYHKVLLLVNGFATKQNEFHKYDKKSQEMTEEQQERIENLKQTTYLNMAQIDLNNKNYDKAIMRANKSLEIKESAKGYYRRGLAYLEKNDSYNARQDIEKLRQLDPSFNQIQFLLNRVKKLEAASDKQLAAKFKNMFQN</sequence>
<dbReference type="AlphaFoldDB" id="A0A0V0QDW7"/>
<dbReference type="PANTHER" id="PTHR46512:SF9">
    <property type="entry name" value="PEPTIDYLPROLYL ISOMERASE"/>
    <property type="match status" value="1"/>
</dbReference>
<keyword evidence="4" id="KW-0413">Isomerase</keyword>